<comment type="similarity">
    <text evidence="1 4 7">Belongs to the tRNA pseudouridine synthase TruA family.</text>
</comment>
<dbReference type="HAMAP" id="MF_00171">
    <property type="entry name" value="TruA"/>
    <property type="match status" value="1"/>
</dbReference>
<organism evidence="9 10">
    <name type="scientific">Mucinivorans hirudinis</name>
    <dbReference type="NCBI Taxonomy" id="1433126"/>
    <lineage>
        <taxon>Bacteria</taxon>
        <taxon>Pseudomonadati</taxon>
        <taxon>Bacteroidota</taxon>
        <taxon>Bacteroidia</taxon>
        <taxon>Bacteroidales</taxon>
        <taxon>Rikenellaceae</taxon>
        <taxon>Mucinivorans</taxon>
    </lineage>
</organism>
<dbReference type="PATRIC" id="fig|1433126.3.peg.2997"/>
<dbReference type="InterPro" id="IPR020097">
    <property type="entry name" value="PsdUridine_synth_TruA_a/b_dom"/>
</dbReference>
<dbReference type="STRING" id="1433126.BN938_3030"/>
<dbReference type="Pfam" id="PF01416">
    <property type="entry name" value="PseudoU_synth_1"/>
    <property type="match status" value="1"/>
</dbReference>
<comment type="function">
    <text evidence="4">Formation of pseudouridine at positions 38, 39 and 40 in the anticodon stem and loop of transfer RNAs.</text>
</comment>
<keyword evidence="10" id="KW-1185">Reference proteome</keyword>
<accession>A0A060RBW1</accession>
<dbReference type="PANTHER" id="PTHR11142">
    <property type="entry name" value="PSEUDOURIDYLATE SYNTHASE"/>
    <property type="match status" value="1"/>
</dbReference>
<dbReference type="AlphaFoldDB" id="A0A060RBW1"/>
<dbReference type="Gene3D" id="3.30.70.660">
    <property type="entry name" value="Pseudouridine synthase I, catalytic domain, C-terminal subdomain"/>
    <property type="match status" value="1"/>
</dbReference>
<sequence length="240" mass="27212">MRYFIELSYRGTAYHGWQIQPNACSVQQTIEEALSKILRCPTEVVGCGRTDTGVHASFYVAHFESDNSRVEDKDFVYHLNCILPYDIAIHKIYPTELHARFDARYREYKYYVSLAKDPFAGENSWLISAPLDFAKMQRATQIIEGYTDFASMSRVGSDNKTTICEIFCAHWETTEKRATFTIGANRFLRGMVRAIVGTLVEVGRGKIDPENIHRIMAEGKRSAASAAAPPQGLFLTDVKY</sequence>
<evidence type="ECO:0000256" key="5">
    <source>
        <dbReference type="PIRSR" id="PIRSR001430-1"/>
    </source>
</evidence>
<dbReference type="InterPro" id="IPR020103">
    <property type="entry name" value="PsdUridine_synth_cat_dom_sf"/>
</dbReference>
<comment type="caution">
    <text evidence="4">Lacks conserved residue(s) required for the propagation of feature annotation.</text>
</comment>
<dbReference type="NCBIfam" id="TIGR00071">
    <property type="entry name" value="hisT_truA"/>
    <property type="match status" value="1"/>
</dbReference>
<dbReference type="InterPro" id="IPR001406">
    <property type="entry name" value="PsdUridine_synth_TruA"/>
</dbReference>
<keyword evidence="9" id="KW-0456">Lyase</keyword>
<dbReference type="GO" id="GO:0160147">
    <property type="term" value="F:tRNA pseudouridine(38-40) synthase activity"/>
    <property type="evidence" value="ECO:0007669"/>
    <property type="project" value="UniProtKB-EC"/>
</dbReference>
<keyword evidence="3 4" id="KW-0413">Isomerase</keyword>
<evidence type="ECO:0000256" key="4">
    <source>
        <dbReference type="HAMAP-Rule" id="MF_00171"/>
    </source>
</evidence>
<dbReference type="EC" id="5.4.99.12" evidence="4"/>
<dbReference type="SUPFAM" id="SSF55120">
    <property type="entry name" value="Pseudouridine synthase"/>
    <property type="match status" value="1"/>
</dbReference>
<dbReference type="InterPro" id="IPR020095">
    <property type="entry name" value="PsdUridine_synth_TruA_C"/>
</dbReference>
<evidence type="ECO:0000256" key="1">
    <source>
        <dbReference type="ARBA" id="ARBA00009375"/>
    </source>
</evidence>
<dbReference type="Proteomes" id="UP000027616">
    <property type="component" value="Chromosome I"/>
</dbReference>
<evidence type="ECO:0000256" key="2">
    <source>
        <dbReference type="ARBA" id="ARBA00022694"/>
    </source>
</evidence>
<gene>
    <name evidence="4" type="primary">truA</name>
    <name evidence="9" type="ORF">BN938_3030</name>
</gene>
<dbReference type="GO" id="GO:0031119">
    <property type="term" value="P:tRNA pseudouridine synthesis"/>
    <property type="evidence" value="ECO:0007669"/>
    <property type="project" value="UniProtKB-UniRule"/>
</dbReference>
<dbReference type="eggNOG" id="COG0101">
    <property type="taxonomic scope" value="Bacteria"/>
</dbReference>
<feature type="binding site" evidence="4 6">
    <location>
        <position position="108"/>
    </location>
    <ligand>
        <name>substrate</name>
    </ligand>
</feature>
<dbReference type="FunFam" id="3.30.70.580:FF:000001">
    <property type="entry name" value="tRNA pseudouridine synthase A"/>
    <property type="match status" value="1"/>
</dbReference>
<reference evidence="9 10" key="1">
    <citation type="journal article" date="2015" name="Genome Announc.">
        <title>Complete Genome Sequence of the Novel Leech Symbiont Mucinivorans hirudinis M3T.</title>
        <authorList>
            <person name="Nelson M.C."/>
            <person name="Bomar L."/>
            <person name="Graf J."/>
        </authorList>
    </citation>
    <scope>NUCLEOTIDE SEQUENCE [LARGE SCALE GENOMIC DNA]</scope>
    <source>
        <strain evidence="10">M3</strain>
    </source>
</reference>
<dbReference type="Gene3D" id="3.30.70.580">
    <property type="entry name" value="Pseudouridine synthase I, catalytic domain, N-terminal subdomain"/>
    <property type="match status" value="1"/>
</dbReference>
<dbReference type="OrthoDB" id="9811823at2"/>
<dbReference type="PIRSF" id="PIRSF001430">
    <property type="entry name" value="tRNA_psdUrid_synth"/>
    <property type="match status" value="1"/>
</dbReference>
<protein>
    <recommendedName>
        <fullName evidence="4">tRNA pseudouridine synthase A</fullName>
        <ecNumber evidence="4">5.4.99.12</ecNumber>
    </recommendedName>
    <alternativeName>
        <fullName evidence="4">tRNA pseudouridine(38-40) synthase</fullName>
    </alternativeName>
    <alternativeName>
        <fullName evidence="4">tRNA pseudouridylate synthase I</fullName>
    </alternativeName>
    <alternativeName>
        <fullName evidence="4">tRNA-uridine isomerase I</fullName>
    </alternativeName>
</protein>
<dbReference type="GO" id="GO:0003723">
    <property type="term" value="F:RNA binding"/>
    <property type="evidence" value="ECO:0007669"/>
    <property type="project" value="InterPro"/>
</dbReference>
<evidence type="ECO:0000259" key="8">
    <source>
        <dbReference type="Pfam" id="PF01416"/>
    </source>
</evidence>
<evidence type="ECO:0000313" key="9">
    <source>
        <dbReference type="EMBL" id="CDN33092.1"/>
    </source>
</evidence>
<keyword evidence="2 4" id="KW-0819">tRNA processing</keyword>
<dbReference type="GO" id="GO:0016829">
    <property type="term" value="F:lyase activity"/>
    <property type="evidence" value="ECO:0007669"/>
    <property type="project" value="UniProtKB-KW"/>
</dbReference>
<feature type="domain" description="Pseudouridine synthase I TruA alpha/beta" evidence="8">
    <location>
        <begin position="139"/>
        <end position="240"/>
    </location>
</feature>
<feature type="active site" description="Nucleophile" evidence="4 5">
    <location>
        <position position="51"/>
    </location>
</feature>
<name>A0A060RBW1_9BACT</name>
<dbReference type="KEGG" id="rbc:BN938_3030"/>
<comment type="catalytic activity">
    <reaction evidence="4 7">
        <text>uridine(38/39/40) in tRNA = pseudouridine(38/39/40) in tRNA</text>
        <dbReference type="Rhea" id="RHEA:22376"/>
        <dbReference type="Rhea" id="RHEA-COMP:10085"/>
        <dbReference type="Rhea" id="RHEA-COMP:10087"/>
        <dbReference type="ChEBI" id="CHEBI:65314"/>
        <dbReference type="ChEBI" id="CHEBI:65315"/>
        <dbReference type="EC" id="5.4.99.12"/>
    </reaction>
</comment>
<evidence type="ECO:0000256" key="7">
    <source>
        <dbReference type="RuleBase" id="RU003792"/>
    </source>
</evidence>
<dbReference type="EMBL" id="HG934468">
    <property type="protein sequence ID" value="CDN33092.1"/>
    <property type="molecule type" value="Genomic_DNA"/>
</dbReference>
<evidence type="ECO:0000313" key="10">
    <source>
        <dbReference type="Proteomes" id="UP000027616"/>
    </source>
</evidence>
<dbReference type="PANTHER" id="PTHR11142:SF0">
    <property type="entry name" value="TRNA PSEUDOURIDINE SYNTHASE-LIKE 1"/>
    <property type="match status" value="1"/>
</dbReference>
<evidence type="ECO:0000256" key="6">
    <source>
        <dbReference type="PIRSR" id="PIRSR001430-2"/>
    </source>
</evidence>
<dbReference type="HOGENOM" id="CLU_014673_0_1_10"/>
<dbReference type="InterPro" id="IPR020094">
    <property type="entry name" value="TruA/RsuA/RluB/E/F_N"/>
</dbReference>
<evidence type="ECO:0000256" key="3">
    <source>
        <dbReference type="ARBA" id="ARBA00023235"/>
    </source>
</evidence>
<proteinExistence type="inferred from homology"/>
<dbReference type="CDD" id="cd02570">
    <property type="entry name" value="PseudoU_synth_EcTruA"/>
    <property type="match status" value="1"/>
</dbReference>
<comment type="subunit">
    <text evidence="4">Homodimer.</text>
</comment>